<gene>
    <name evidence="3" type="ORF">HNR46_003260</name>
</gene>
<dbReference type="EMBL" id="JACHFD010000019">
    <property type="protein sequence ID" value="MBB5353007.1"/>
    <property type="molecule type" value="Genomic_DNA"/>
</dbReference>
<evidence type="ECO:0000256" key="1">
    <source>
        <dbReference type="SAM" id="MobiDB-lite"/>
    </source>
</evidence>
<feature type="transmembrane region" description="Helical" evidence="2">
    <location>
        <begin position="410"/>
        <end position="429"/>
    </location>
</feature>
<reference evidence="3 4" key="1">
    <citation type="submission" date="2020-08" db="EMBL/GenBank/DDBJ databases">
        <title>Genomic Encyclopedia of Type Strains, Phase IV (KMG-IV): sequencing the most valuable type-strain genomes for metagenomic binning, comparative biology and taxonomic classification.</title>
        <authorList>
            <person name="Goeker M."/>
        </authorList>
    </citation>
    <scope>NUCLEOTIDE SEQUENCE [LARGE SCALE GENOMIC DNA]</scope>
    <source>
        <strain evidence="3 4">YC6886</strain>
    </source>
</reference>
<organism evidence="3 4">
    <name type="scientific">Haloferula luteola</name>
    <dbReference type="NCBI Taxonomy" id="595692"/>
    <lineage>
        <taxon>Bacteria</taxon>
        <taxon>Pseudomonadati</taxon>
        <taxon>Verrucomicrobiota</taxon>
        <taxon>Verrucomicrobiia</taxon>
        <taxon>Verrucomicrobiales</taxon>
        <taxon>Verrucomicrobiaceae</taxon>
        <taxon>Haloferula</taxon>
    </lineage>
</organism>
<proteinExistence type="predicted"/>
<feature type="compositionally biased region" description="Basic and acidic residues" evidence="1">
    <location>
        <begin position="266"/>
        <end position="275"/>
    </location>
</feature>
<feature type="transmembrane region" description="Helical" evidence="2">
    <location>
        <begin position="172"/>
        <end position="189"/>
    </location>
</feature>
<feature type="transmembrane region" description="Helical" evidence="2">
    <location>
        <begin position="221"/>
        <end position="240"/>
    </location>
</feature>
<sequence length="536" mass="58969">MAPSSEGTFADRFGSASGATEEAAEDRLESIHFGAEVRPLVVPVVAIAALCWGEVEGSWKDMATLWMGWISIGIMIRVAAVFGDEGALALVACLPLSSREVFREWILHWTKAAKWMLLDGVLIFWTLAWLRDDREWECIVGGVIGAFAWTCLILAVTMSWRSGMLRLKSGKLRLAVWGVVLLGWGAVWFRPRGSLGEICLEAVRHTPVFWVIEWVERGWGGLPYLLGMVGVSIIAFAAAYRDQERRYEKPEDLPREHDPLDEELDEKNGDREMDRSSKLGRIREILFRDSAAEFADKGRLDEWMVAGMDPEGLKAIDVAGNSDVPWMKRGVWGLGWLVVAGVVKGALPSFLVKEVLVICLGAIGVLLAAPVIGGSWGGLVPMGRGGLAVALWSVLPVSPRRVGWGVLRVNVLRVLSASGHLWLFSWLVVEPARVPGLWMGMLIVLLGLQPWAVVFWLGSTSRPVRPRPWLRLATILLFVGAGSASLILGLTAPFEEGSGVHRWQFIVAGWGVLGGISMFKLLADLERGRCDLRGRP</sequence>
<feature type="transmembrane region" description="Helical" evidence="2">
    <location>
        <begin position="142"/>
        <end position="160"/>
    </location>
</feature>
<protein>
    <submittedName>
        <fullName evidence="3">Uncharacterized protein</fullName>
    </submittedName>
</protein>
<comment type="caution">
    <text evidence="3">The sequence shown here is derived from an EMBL/GenBank/DDBJ whole genome shotgun (WGS) entry which is preliminary data.</text>
</comment>
<feature type="transmembrane region" description="Helical" evidence="2">
    <location>
        <begin position="355"/>
        <end position="373"/>
    </location>
</feature>
<keyword evidence="2" id="KW-0812">Transmembrane</keyword>
<evidence type="ECO:0000313" key="3">
    <source>
        <dbReference type="EMBL" id="MBB5353007.1"/>
    </source>
</evidence>
<feature type="region of interest" description="Disordered" evidence="1">
    <location>
        <begin position="247"/>
        <end position="275"/>
    </location>
</feature>
<evidence type="ECO:0000313" key="4">
    <source>
        <dbReference type="Proteomes" id="UP000557717"/>
    </source>
</evidence>
<feature type="compositionally biased region" description="Basic and acidic residues" evidence="1">
    <location>
        <begin position="247"/>
        <end position="258"/>
    </location>
</feature>
<evidence type="ECO:0000256" key="2">
    <source>
        <dbReference type="SAM" id="Phobius"/>
    </source>
</evidence>
<name>A0A840V3Y1_9BACT</name>
<feature type="transmembrane region" description="Helical" evidence="2">
    <location>
        <begin position="435"/>
        <end position="457"/>
    </location>
</feature>
<keyword evidence="2" id="KW-0472">Membrane</keyword>
<feature type="transmembrane region" description="Helical" evidence="2">
    <location>
        <begin position="66"/>
        <end position="91"/>
    </location>
</feature>
<feature type="transmembrane region" description="Helical" evidence="2">
    <location>
        <begin position="469"/>
        <end position="491"/>
    </location>
</feature>
<accession>A0A840V3Y1</accession>
<dbReference type="Proteomes" id="UP000557717">
    <property type="component" value="Unassembled WGS sequence"/>
</dbReference>
<keyword evidence="4" id="KW-1185">Reference proteome</keyword>
<feature type="transmembrane region" description="Helical" evidence="2">
    <location>
        <begin position="503"/>
        <end position="523"/>
    </location>
</feature>
<dbReference type="RefSeq" id="WP_184020509.1">
    <property type="nucleotide sequence ID" value="NZ_JACHFD010000019.1"/>
</dbReference>
<keyword evidence="2" id="KW-1133">Transmembrane helix</keyword>
<feature type="transmembrane region" description="Helical" evidence="2">
    <location>
        <begin position="112"/>
        <end position="130"/>
    </location>
</feature>
<dbReference type="AlphaFoldDB" id="A0A840V3Y1"/>